<dbReference type="InterPro" id="IPR036259">
    <property type="entry name" value="MFS_trans_sf"/>
</dbReference>
<keyword evidence="2" id="KW-1133">Transmembrane helix</keyword>
<feature type="transmembrane region" description="Helical" evidence="2">
    <location>
        <begin position="113"/>
        <end position="136"/>
    </location>
</feature>
<feature type="transmembrane region" description="Helical" evidence="2">
    <location>
        <begin position="91"/>
        <end position="107"/>
    </location>
</feature>
<feature type="transmembrane region" description="Helical" evidence="2">
    <location>
        <begin position="280"/>
        <end position="303"/>
    </location>
</feature>
<gene>
    <name evidence="3" type="ORF">OCL97_15335</name>
</gene>
<feature type="transmembrane region" description="Helical" evidence="2">
    <location>
        <begin position="354"/>
        <end position="376"/>
    </location>
</feature>
<evidence type="ECO:0000256" key="2">
    <source>
        <dbReference type="SAM" id="Phobius"/>
    </source>
</evidence>
<protein>
    <submittedName>
        <fullName evidence="3">MFS transporter</fullName>
    </submittedName>
</protein>
<dbReference type="InterPro" id="IPR039672">
    <property type="entry name" value="MFS_2"/>
</dbReference>
<dbReference type="PANTHER" id="PTHR11328">
    <property type="entry name" value="MAJOR FACILITATOR SUPERFAMILY DOMAIN-CONTAINING PROTEIN"/>
    <property type="match status" value="1"/>
</dbReference>
<keyword evidence="4" id="KW-1185">Reference proteome</keyword>
<dbReference type="RefSeq" id="WP_377370778.1">
    <property type="nucleotide sequence ID" value="NZ_JAOTJD010000031.1"/>
</dbReference>
<feature type="transmembrane region" description="Helical" evidence="2">
    <location>
        <begin position="157"/>
        <end position="180"/>
    </location>
</feature>
<evidence type="ECO:0000313" key="4">
    <source>
        <dbReference type="Proteomes" id="UP001598130"/>
    </source>
</evidence>
<evidence type="ECO:0000256" key="1">
    <source>
        <dbReference type="ARBA" id="ARBA00009617"/>
    </source>
</evidence>
<feature type="transmembrane region" description="Helical" evidence="2">
    <location>
        <begin position="315"/>
        <end position="334"/>
    </location>
</feature>
<comment type="caution">
    <text evidence="3">The sequence shown here is derived from an EMBL/GenBank/DDBJ whole genome shotgun (WGS) entry which is preliminary data.</text>
</comment>
<feature type="transmembrane region" description="Helical" evidence="2">
    <location>
        <begin position="439"/>
        <end position="458"/>
    </location>
</feature>
<comment type="similarity">
    <text evidence="1">Belongs to the sodium:galactoside symporter (TC 2.A.2) family.</text>
</comment>
<evidence type="ECO:0000313" key="3">
    <source>
        <dbReference type="EMBL" id="MFD3265330.1"/>
    </source>
</evidence>
<name>A0ABW6CQI8_9CAUL</name>
<feature type="transmembrane region" description="Helical" evidence="2">
    <location>
        <begin position="192"/>
        <end position="211"/>
    </location>
</feature>
<dbReference type="SUPFAM" id="SSF103473">
    <property type="entry name" value="MFS general substrate transporter"/>
    <property type="match status" value="1"/>
</dbReference>
<feature type="transmembrane region" description="Helical" evidence="2">
    <location>
        <begin position="249"/>
        <end position="274"/>
    </location>
</feature>
<dbReference type="EMBL" id="JAOTJD010000031">
    <property type="protein sequence ID" value="MFD3265330.1"/>
    <property type="molecule type" value="Genomic_DNA"/>
</dbReference>
<keyword evidence="2" id="KW-0812">Transmembrane</keyword>
<feature type="transmembrane region" description="Helical" evidence="2">
    <location>
        <begin position="53"/>
        <end position="70"/>
    </location>
</feature>
<dbReference type="Pfam" id="PF13347">
    <property type="entry name" value="MFS_2"/>
    <property type="match status" value="1"/>
</dbReference>
<accession>A0ABW6CQI8</accession>
<proteinExistence type="inferred from homology"/>
<dbReference type="Proteomes" id="UP001598130">
    <property type="component" value="Unassembled WGS sequence"/>
</dbReference>
<feature type="transmembrane region" description="Helical" evidence="2">
    <location>
        <begin position="397"/>
        <end position="419"/>
    </location>
</feature>
<dbReference type="PANTHER" id="PTHR11328:SF24">
    <property type="entry name" value="MAJOR FACILITATOR SUPERFAMILY (MFS) PROFILE DOMAIN-CONTAINING PROTEIN"/>
    <property type="match status" value="1"/>
</dbReference>
<feature type="transmembrane region" description="Helical" evidence="2">
    <location>
        <begin position="20"/>
        <end position="41"/>
    </location>
</feature>
<reference evidence="3 4" key="1">
    <citation type="submission" date="2022-09" db="EMBL/GenBank/DDBJ databases">
        <title>New species of Phenylobacterium.</title>
        <authorList>
            <person name="Mieszkin S."/>
        </authorList>
    </citation>
    <scope>NUCLEOTIDE SEQUENCE [LARGE SCALE GENOMIC DNA]</scope>
    <source>
        <strain evidence="3 4">HK31-G</strain>
    </source>
</reference>
<keyword evidence="2" id="KW-0472">Membrane</keyword>
<organism evidence="3 4">
    <name type="scientific">Phenylobacterium ferrooxidans</name>
    <dbReference type="NCBI Taxonomy" id="2982689"/>
    <lineage>
        <taxon>Bacteria</taxon>
        <taxon>Pseudomonadati</taxon>
        <taxon>Pseudomonadota</taxon>
        <taxon>Alphaproteobacteria</taxon>
        <taxon>Caulobacterales</taxon>
        <taxon>Caulobacteraceae</taxon>
        <taxon>Phenylobacterium</taxon>
    </lineage>
</organism>
<dbReference type="Gene3D" id="1.20.1250.20">
    <property type="entry name" value="MFS general substrate transporter like domains"/>
    <property type="match status" value="2"/>
</dbReference>
<sequence length="497" mass="52366">MSQDQPQAPSAPRLNLSTKLSYGVGSIAVGVSVLGLSATLLQPYLNRVIGLPALWVGTAIMLTLMLDAVIDPAIGQWSDKLRTRWGRRHPLMYASAPLIAVACIAFWNSPSDWPVTTTGIFVIGMLVLLRLCVSLYEIPSSALAPELTSDYHQRTSLFSYRFFFGVVGGLGMNVVLYQIFLSPAAGGILNKAGYANFGILAAGVMAVSILVSAMGTHRHIKDLYQPPVRKVPLRQVAKEIVGTIGNRSLIVVMISGLCSGVSTGLSGALSQYFYIELWGVSAASISYISMAGVLASVSGVIVAGPTSKRLGKKRAMLILFTCSVLTSAIPLSLKLLNLAPTDSAMVLTLLLVDYFIATTLAIAGFIIISSMIADVVEDAAVKTGVRSEGLLLAANGLLPKFTGGIGVFLSGVLLTLVAFPTHAAAGTVDPEIMRRLALIFLPINTGMSLLSILVLLPYKIDEDLHASNVATLEEAAAVAERVRVAEARPVVDGAGGA</sequence>